<reference evidence="2" key="1">
    <citation type="submission" date="2020-08" db="EMBL/GenBank/DDBJ databases">
        <title>Genome public.</title>
        <authorList>
            <person name="Liu C."/>
            <person name="Sun Q."/>
        </authorList>
    </citation>
    <scope>NUCLEOTIDE SEQUENCE</scope>
    <source>
        <strain evidence="2">BX8</strain>
    </source>
</reference>
<keyword evidence="3" id="KW-1185">Reference proteome</keyword>
<dbReference type="AlphaFoldDB" id="A0A923L232"/>
<comment type="caution">
    <text evidence="2">The sequence shown here is derived from an EMBL/GenBank/DDBJ whole genome shotgun (WGS) entry which is preliminary data.</text>
</comment>
<dbReference type="GO" id="GO:1901135">
    <property type="term" value="P:carbohydrate derivative metabolic process"/>
    <property type="evidence" value="ECO:0007669"/>
    <property type="project" value="InterPro"/>
</dbReference>
<sequence>MSKQEFDSKLRRQALSYPQIARAQVAGFRQGLREASFPPDEVLRGIRHIYITGSGDCNAASAVCKPIVEKLLGGFSAKVYVDTPLQVARYLSLTASNDDPAVAGQTLLIGLSVWGFPARVVECLQRAEKLGIHTLDITNCPDTPVGRAAEYVLNVHDPETPDTHPGCRDYFGTLVGTVLTAAYISEVKGLQPKGAMDALADEIIRLADEYAARMDALDNAMFQLAEEVRDRVDRFEGVGDGYEYASAFFFPAKIIETVGRYATWTDSIHFRKNSVYCKEPGRIFTAFYGEVDAANRESIAQAARLAHAAGREVLFLGDAPKAEFGLPAEVRALQLPKAPAAWPALTAFFNHLPTDLLSAYLCEMWDGHYFRDGSSGSFTAGQVTTIWSQPGMSTLKGSRIVIVEEEKC</sequence>
<evidence type="ECO:0000259" key="1">
    <source>
        <dbReference type="PROSITE" id="PS51464"/>
    </source>
</evidence>
<accession>A0A923L232</accession>
<dbReference type="PROSITE" id="PS51464">
    <property type="entry name" value="SIS"/>
    <property type="match status" value="1"/>
</dbReference>
<evidence type="ECO:0000313" key="3">
    <source>
        <dbReference type="Proteomes" id="UP000659630"/>
    </source>
</evidence>
<evidence type="ECO:0000313" key="2">
    <source>
        <dbReference type="EMBL" id="MBC5582396.1"/>
    </source>
</evidence>
<dbReference type="Proteomes" id="UP000659630">
    <property type="component" value="Unassembled WGS sequence"/>
</dbReference>
<feature type="domain" description="SIS" evidence="1">
    <location>
        <begin position="39"/>
        <end position="195"/>
    </location>
</feature>
<protein>
    <recommendedName>
        <fullName evidence="1">SIS domain-containing protein</fullName>
    </recommendedName>
</protein>
<dbReference type="SUPFAM" id="SSF53697">
    <property type="entry name" value="SIS domain"/>
    <property type="match status" value="1"/>
</dbReference>
<dbReference type="EMBL" id="JACONZ010000005">
    <property type="protein sequence ID" value="MBC5582396.1"/>
    <property type="molecule type" value="Genomic_DNA"/>
</dbReference>
<dbReference type="InterPro" id="IPR001347">
    <property type="entry name" value="SIS_dom"/>
</dbReference>
<dbReference type="Gene3D" id="3.40.50.10490">
    <property type="entry name" value="Glucose-6-phosphate isomerase like protein, domain 1"/>
    <property type="match status" value="1"/>
</dbReference>
<proteinExistence type="predicted"/>
<dbReference type="InterPro" id="IPR046348">
    <property type="entry name" value="SIS_dom_sf"/>
</dbReference>
<dbReference type="GO" id="GO:0097367">
    <property type="term" value="F:carbohydrate derivative binding"/>
    <property type="evidence" value="ECO:0007669"/>
    <property type="project" value="InterPro"/>
</dbReference>
<gene>
    <name evidence="2" type="ORF">H8S23_12860</name>
</gene>
<dbReference type="RefSeq" id="WP_186888759.1">
    <property type="nucleotide sequence ID" value="NZ_JACONZ010000005.1"/>
</dbReference>
<name>A0A923L232_9FIRM</name>
<organism evidence="2 3">
    <name type="scientific">Anaerofilum hominis</name>
    <dbReference type="NCBI Taxonomy" id="2763016"/>
    <lineage>
        <taxon>Bacteria</taxon>
        <taxon>Bacillati</taxon>
        <taxon>Bacillota</taxon>
        <taxon>Clostridia</taxon>
        <taxon>Eubacteriales</taxon>
        <taxon>Oscillospiraceae</taxon>
        <taxon>Anaerofilum</taxon>
    </lineage>
</organism>